<feature type="compositionally biased region" description="Basic and acidic residues" evidence="6">
    <location>
        <begin position="24"/>
        <end position="39"/>
    </location>
</feature>
<comment type="caution">
    <text evidence="8">The sequence shown here is derived from an EMBL/GenBank/DDBJ whole genome shotgun (WGS) entry which is preliminary data.</text>
</comment>
<feature type="binding site" evidence="5">
    <location>
        <position position="399"/>
    </location>
    <ligand>
        <name>S-adenosyl-L-methionine</name>
        <dbReference type="ChEBI" id="CHEBI:59789"/>
    </ligand>
</feature>
<dbReference type="GO" id="GO:0008173">
    <property type="term" value="F:RNA methyltransferase activity"/>
    <property type="evidence" value="ECO:0007669"/>
    <property type="project" value="InterPro"/>
</dbReference>
<dbReference type="PANTHER" id="PTHR22807:SF53">
    <property type="entry name" value="RIBOSOMAL RNA SMALL SUBUNIT METHYLTRANSFERASE B-RELATED"/>
    <property type="match status" value="1"/>
</dbReference>
<evidence type="ECO:0000313" key="9">
    <source>
        <dbReference type="Proteomes" id="UP000006001"/>
    </source>
</evidence>
<feature type="binding site" evidence="5">
    <location>
        <position position="380"/>
    </location>
    <ligand>
        <name>S-adenosyl-L-methionine</name>
        <dbReference type="ChEBI" id="CHEBI:59789"/>
    </ligand>
</feature>
<evidence type="ECO:0000256" key="3">
    <source>
        <dbReference type="ARBA" id="ARBA00022691"/>
    </source>
</evidence>
<feature type="active site" description="Nucleophile" evidence="5">
    <location>
        <position position="452"/>
    </location>
</feature>
<dbReference type="Proteomes" id="UP000006001">
    <property type="component" value="Unassembled WGS sequence"/>
</dbReference>
<protein>
    <submittedName>
        <fullName evidence="8">NusB family protein</fullName>
    </submittedName>
</protein>
<dbReference type="InterPro" id="IPR029063">
    <property type="entry name" value="SAM-dependent_MTases_sf"/>
</dbReference>
<dbReference type="InterPro" id="IPR023267">
    <property type="entry name" value="RCMT"/>
</dbReference>
<dbReference type="PROSITE" id="PS51686">
    <property type="entry name" value="SAM_MT_RSMB_NOP"/>
    <property type="match status" value="1"/>
</dbReference>
<feature type="region of interest" description="Disordered" evidence="6">
    <location>
        <begin position="1"/>
        <end position="48"/>
    </location>
</feature>
<keyword evidence="4 5" id="KW-0694">RNA-binding</keyword>
<dbReference type="SUPFAM" id="SSF48013">
    <property type="entry name" value="NusB-like"/>
    <property type="match status" value="1"/>
</dbReference>
<feature type="compositionally biased region" description="Basic and acidic residues" evidence="6">
    <location>
        <begin position="1"/>
        <end position="14"/>
    </location>
</feature>
<dbReference type="AlphaFoldDB" id="D0WE86"/>
<dbReference type="SUPFAM" id="SSF53335">
    <property type="entry name" value="S-adenosyl-L-methionine-dependent methyltransferases"/>
    <property type="match status" value="1"/>
</dbReference>
<evidence type="ECO:0000313" key="8">
    <source>
        <dbReference type="EMBL" id="EEZ62024.1"/>
    </source>
</evidence>
<dbReference type="GO" id="GO:0006355">
    <property type="term" value="P:regulation of DNA-templated transcription"/>
    <property type="evidence" value="ECO:0007669"/>
    <property type="project" value="InterPro"/>
</dbReference>
<dbReference type="STRING" id="649764.HMPREF0762_00111"/>
<dbReference type="PANTHER" id="PTHR22807">
    <property type="entry name" value="NOP2 YEAST -RELATED NOL1/NOP2/FMU SUN DOMAIN-CONTAINING"/>
    <property type="match status" value="1"/>
</dbReference>
<keyword evidence="2 5" id="KW-0808">Transferase</keyword>
<dbReference type="InterPro" id="IPR001678">
    <property type="entry name" value="MeTrfase_RsmB-F_NOP2_dom"/>
</dbReference>
<dbReference type="Gene3D" id="1.10.940.10">
    <property type="entry name" value="NusB-like"/>
    <property type="match status" value="1"/>
</dbReference>
<keyword evidence="1 5" id="KW-0489">Methyltransferase</keyword>
<organism evidence="8 9">
    <name type="scientific">Slackia exigua (strain ATCC 700122 / DSM 15923 / CIP 105133 / JCM 11022 / KCTC 5966 / S-7)</name>
    <dbReference type="NCBI Taxonomy" id="649764"/>
    <lineage>
        <taxon>Bacteria</taxon>
        <taxon>Bacillati</taxon>
        <taxon>Actinomycetota</taxon>
        <taxon>Coriobacteriia</taxon>
        <taxon>Eggerthellales</taxon>
        <taxon>Eggerthellaceae</taxon>
        <taxon>Slackia</taxon>
    </lineage>
</organism>
<keyword evidence="3 5" id="KW-0949">S-adenosyl-L-methionine</keyword>
<dbReference type="HOGENOM" id="CLU_005316_0_3_11"/>
<evidence type="ECO:0000256" key="5">
    <source>
        <dbReference type="PROSITE-ProRule" id="PRU01023"/>
    </source>
</evidence>
<keyword evidence="9" id="KW-1185">Reference proteome</keyword>
<dbReference type="InterPro" id="IPR035926">
    <property type="entry name" value="NusB-like_sf"/>
</dbReference>
<evidence type="ECO:0000256" key="1">
    <source>
        <dbReference type="ARBA" id="ARBA00022603"/>
    </source>
</evidence>
<dbReference type="GO" id="GO:0001510">
    <property type="term" value="P:RNA methylation"/>
    <property type="evidence" value="ECO:0007669"/>
    <property type="project" value="InterPro"/>
</dbReference>
<dbReference type="eggNOG" id="COG0144">
    <property type="taxonomic scope" value="Bacteria"/>
</dbReference>
<proteinExistence type="inferred from homology"/>
<evidence type="ECO:0000259" key="7">
    <source>
        <dbReference type="PROSITE" id="PS51686"/>
    </source>
</evidence>
<dbReference type="InterPro" id="IPR006027">
    <property type="entry name" value="NusB_RsmB_TIM44"/>
</dbReference>
<evidence type="ECO:0000256" key="2">
    <source>
        <dbReference type="ARBA" id="ARBA00022679"/>
    </source>
</evidence>
<name>D0WE86_SLAES</name>
<dbReference type="PRINTS" id="PR02008">
    <property type="entry name" value="RCMTFAMILY"/>
</dbReference>
<dbReference type="Gene3D" id="3.40.50.150">
    <property type="entry name" value="Vaccinia Virus protein VP39"/>
    <property type="match status" value="1"/>
</dbReference>
<dbReference type="Pfam" id="PF01189">
    <property type="entry name" value="Methyltr_RsmB-F"/>
    <property type="match status" value="1"/>
</dbReference>
<evidence type="ECO:0000256" key="6">
    <source>
        <dbReference type="SAM" id="MobiDB-lite"/>
    </source>
</evidence>
<feature type="domain" description="SAM-dependent MTase RsmB/NOP-type" evidence="7">
    <location>
        <begin position="231"/>
        <end position="502"/>
    </location>
</feature>
<dbReference type="Pfam" id="PF01029">
    <property type="entry name" value="NusB"/>
    <property type="match status" value="1"/>
</dbReference>
<sequence>MYRGALEDKRDRMGGPRTGPRGGRGFDAKPRRPFDDKPRRDAKKRPAPLKLRLKDESIERKFRVADGRVAAYAIGRAVRERGAYVSSVAPTVTARIEDIDPKDVAFATRLSKGVAATWGTLDEFIDRTMSSPDDIQADVRDALRVSAYELVFLHKPPHVVVDQGVELVRFVEPKAANLANAVLHRMVEAADDFPFGDPETDDAALARSCAFPGWISRRLIDELGRADAAEFMRASMGDAPVFVAVNFVRAKVSEIIQAFKEVGTEVEPIAGVPGCLRVHGAKAFKTPRIKRLFDEGKMLVSDQSAQAVALFALPKERPARFLEIGSGRATKTVLMQSAAYRRYGAFMDMVSVDDHAFKAEILRERMESYGIEGVEARVADGRMLSKSFDAGSFDAVFVDAPCSGIGTLRRHPEIKWRLTASDVSTLAMTGFDMLIEAAGLVRVGGMLTYSTCTAFKEENEQVVDRFLKMKTGESFVVESTMAVKLVEGGPDAHYAVRLRRVR</sequence>
<dbReference type="InterPro" id="IPR049560">
    <property type="entry name" value="MeTrfase_RsmB-F_NOP2_cat"/>
</dbReference>
<evidence type="ECO:0000256" key="4">
    <source>
        <dbReference type="ARBA" id="ARBA00022884"/>
    </source>
</evidence>
<feature type="binding site" evidence="5">
    <location>
        <position position="353"/>
    </location>
    <ligand>
        <name>S-adenosyl-L-methionine</name>
        <dbReference type="ChEBI" id="CHEBI:59789"/>
    </ligand>
</feature>
<reference evidence="8" key="1">
    <citation type="submission" date="2009-10" db="EMBL/GenBank/DDBJ databases">
        <authorList>
            <person name="Weinstock G."/>
            <person name="Sodergren E."/>
            <person name="Clifton S."/>
            <person name="Fulton L."/>
            <person name="Fulton B."/>
            <person name="Courtney L."/>
            <person name="Fronick C."/>
            <person name="Harrison M."/>
            <person name="Strong C."/>
            <person name="Farmer C."/>
            <person name="Delahaunty K."/>
            <person name="Markovic C."/>
            <person name="Hall O."/>
            <person name="Minx P."/>
            <person name="Tomlinson C."/>
            <person name="Mitreva M."/>
            <person name="Nelson J."/>
            <person name="Hou S."/>
            <person name="Wollam A."/>
            <person name="Pepin K.H."/>
            <person name="Johnson M."/>
            <person name="Bhonagiri V."/>
            <person name="Nash W.E."/>
            <person name="Warren W."/>
            <person name="Chinwalla A."/>
            <person name="Mardis E.R."/>
            <person name="Wilson R.K."/>
        </authorList>
    </citation>
    <scope>NUCLEOTIDE SEQUENCE [LARGE SCALE GENOMIC DNA]</scope>
    <source>
        <strain evidence="8">ATCC 700122</strain>
    </source>
</reference>
<comment type="caution">
    <text evidence="5">Lacks conserved residue(s) required for the propagation of feature annotation.</text>
</comment>
<comment type="similarity">
    <text evidence="5">Belongs to the class I-like SAM-binding methyltransferase superfamily. RsmB/NOP family.</text>
</comment>
<accession>D0WE86</accession>
<dbReference type="EMBL" id="ACUX02000004">
    <property type="protein sequence ID" value="EEZ62024.1"/>
    <property type="molecule type" value="Genomic_DNA"/>
</dbReference>
<dbReference type="GO" id="GO:0003723">
    <property type="term" value="F:RNA binding"/>
    <property type="evidence" value="ECO:0007669"/>
    <property type="project" value="UniProtKB-UniRule"/>
</dbReference>
<dbReference type="eggNOG" id="COG0781">
    <property type="taxonomic scope" value="Bacteria"/>
</dbReference>
<gene>
    <name evidence="8" type="ORF">HMPREF0762_00111</name>
</gene>